<dbReference type="GO" id="GO:0008270">
    <property type="term" value="F:zinc ion binding"/>
    <property type="evidence" value="ECO:0007669"/>
    <property type="project" value="InterPro"/>
</dbReference>
<dbReference type="EMBL" id="CP159218">
    <property type="protein sequence ID" value="XCG64671.1"/>
    <property type="molecule type" value="Genomic_DNA"/>
</dbReference>
<comment type="function">
    <text evidence="1 14">Converts 2,5-diamino-6-(ribosylamino)-4(3h)-pyrimidinone 5'-phosphate into 5-amino-6-(ribosylamino)-2,4(1h,3h)-pyrimidinedione 5'-phosphate.</text>
</comment>
<protein>
    <recommendedName>
        <fullName evidence="14">Riboflavin biosynthesis protein RibD</fullName>
    </recommendedName>
    <domain>
        <recommendedName>
            <fullName evidence="14">Diaminohydroxyphosphoribosylaminopyrimidine deaminase</fullName>
            <shortName evidence="14">DRAP deaminase</shortName>
            <ecNumber evidence="14">3.5.4.26</ecNumber>
        </recommendedName>
        <alternativeName>
            <fullName evidence="14">Riboflavin-specific deaminase</fullName>
        </alternativeName>
    </domain>
    <domain>
        <recommendedName>
            <fullName evidence="14">5-amino-6-(5-phosphoribosylamino)uracil reductase</fullName>
            <ecNumber evidence="14">1.1.1.193</ecNumber>
        </recommendedName>
        <alternativeName>
            <fullName evidence="14">HTP reductase</fullName>
        </alternativeName>
    </domain>
</protein>
<feature type="binding site" evidence="17">
    <location>
        <position position="64"/>
    </location>
    <ligand>
        <name>Zn(2+)</name>
        <dbReference type="ChEBI" id="CHEBI:29105"/>
        <note>catalytic</note>
    </ligand>
</feature>
<reference evidence="19" key="1">
    <citation type="submission" date="2024-05" db="EMBL/GenBank/DDBJ databases">
        <authorList>
            <person name="Cai S.Y."/>
            <person name="Jin L.M."/>
            <person name="Li H.R."/>
        </authorList>
    </citation>
    <scope>NUCLEOTIDE SEQUENCE</scope>
    <source>
        <strain evidence="19">A5-74</strain>
    </source>
</reference>
<evidence type="ECO:0000256" key="5">
    <source>
        <dbReference type="ARBA" id="ARBA00007417"/>
    </source>
</evidence>
<dbReference type="GO" id="GO:0008835">
    <property type="term" value="F:diaminohydroxyphosphoribosylaminopyrimidine deaminase activity"/>
    <property type="evidence" value="ECO:0007669"/>
    <property type="project" value="UniProtKB-EC"/>
</dbReference>
<dbReference type="PROSITE" id="PS00903">
    <property type="entry name" value="CYT_DCMP_DEAMINASES_1"/>
    <property type="match status" value="1"/>
</dbReference>
<dbReference type="EC" id="3.5.4.26" evidence="14"/>
<evidence type="ECO:0000256" key="12">
    <source>
        <dbReference type="ARBA" id="ARBA00049861"/>
    </source>
</evidence>
<keyword evidence="9 14" id="KW-0521">NADP</keyword>
<dbReference type="Pfam" id="PF01872">
    <property type="entry name" value="RibD_C"/>
    <property type="match status" value="1"/>
</dbReference>
<accession>A0AAU8DTQ7</accession>
<dbReference type="PIRSF" id="PIRSF006769">
    <property type="entry name" value="RibD"/>
    <property type="match status" value="1"/>
</dbReference>
<dbReference type="GO" id="GO:0050661">
    <property type="term" value="F:NADP binding"/>
    <property type="evidence" value="ECO:0007669"/>
    <property type="project" value="InterPro"/>
</dbReference>
<evidence type="ECO:0000256" key="8">
    <source>
        <dbReference type="ARBA" id="ARBA00022833"/>
    </source>
</evidence>
<dbReference type="SUPFAM" id="SSF53927">
    <property type="entry name" value="Cytidine deaminase-like"/>
    <property type="match status" value="1"/>
</dbReference>
<dbReference type="AlphaFoldDB" id="A0AAU8DTQ7"/>
<evidence type="ECO:0000256" key="7">
    <source>
        <dbReference type="ARBA" id="ARBA00022723"/>
    </source>
</evidence>
<evidence type="ECO:0000256" key="11">
    <source>
        <dbReference type="ARBA" id="ARBA00023268"/>
    </source>
</evidence>
<evidence type="ECO:0000256" key="17">
    <source>
        <dbReference type="PIRSR" id="PIRSR006769-3"/>
    </source>
</evidence>
<organism evidence="19">
    <name type="scientific">Nakamurella sp. A5-74</name>
    <dbReference type="NCBI Taxonomy" id="3158264"/>
    <lineage>
        <taxon>Bacteria</taxon>
        <taxon>Bacillati</taxon>
        <taxon>Actinomycetota</taxon>
        <taxon>Actinomycetes</taxon>
        <taxon>Nakamurellales</taxon>
        <taxon>Nakamurellaceae</taxon>
        <taxon>Nakamurella</taxon>
    </lineage>
</organism>
<dbReference type="CDD" id="cd01284">
    <property type="entry name" value="Riboflavin_deaminase-reductase"/>
    <property type="match status" value="1"/>
</dbReference>
<evidence type="ECO:0000256" key="3">
    <source>
        <dbReference type="ARBA" id="ARBA00004910"/>
    </source>
</evidence>
<name>A0AAU8DTQ7_9ACTN</name>
<dbReference type="EC" id="1.1.1.193" evidence="14"/>
<dbReference type="SUPFAM" id="SSF53597">
    <property type="entry name" value="Dihydrofolate reductase-like"/>
    <property type="match status" value="1"/>
</dbReference>
<dbReference type="PANTHER" id="PTHR38011">
    <property type="entry name" value="DIHYDROFOLATE REDUCTASE FAMILY PROTEIN (AFU_ORTHOLOGUE AFUA_8G06820)"/>
    <property type="match status" value="1"/>
</dbReference>
<evidence type="ECO:0000256" key="4">
    <source>
        <dbReference type="ARBA" id="ARBA00005259"/>
    </source>
</evidence>
<dbReference type="Gene3D" id="3.40.140.10">
    <property type="entry name" value="Cytidine Deaminase, domain 2"/>
    <property type="match status" value="1"/>
</dbReference>
<dbReference type="InterPro" id="IPR016193">
    <property type="entry name" value="Cytidine_deaminase-like"/>
</dbReference>
<dbReference type="Pfam" id="PF00383">
    <property type="entry name" value="dCMP_cyt_deam_1"/>
    <property type="match status" value="1"/>
</dbReference>
<keyword evidence="7 14" id="KW-0479">Metal-binding</keyword>
<feature type="binding site" evidence="16">
    <location>
        <position position="223"/>
    </location>
    <ligand>
        <name>substrate</name>
    </ligand>
</feature>
<comment type="catalytic activity">
    <reaction evidence="12 14">
        <text>5-amino-6-(5-phospho-D-ribitylamino)uracil + NADP(+) = 5-amino-6-(5-phospho-D-ribosylamino)uracil + NADPH + H(+)</text>
        <dbReference type="Rhea" id="RHEA:17845"/>
        <dbReference type="ChEBI" id="CHEBI:15378"/>
        <dbReference type="ChEBI" id="CHEBI:57783"/>
        <dbReference type="ChEBI" id="CHEBI:58349"/>
        <dbReference type="ChEBI" id="CHEBI:58421"/>
        <dbReference type="ChEBI" id="CHEBI:58453"/>
        <dbReference type="EC" id="1.1.1.193"/>
    </reaction>
</comment>
<comment type="pathway">
    <text evidence="2 14">Cofactor biosynthesis; riboflavin biosynthesis; 5-amino-6-(D-ribitylamino)uracil from GTP: step 2/4.</text>
</comment>
<feature type="binding site" evidence="16">
    <location>
        <position position="220"/>
    </location>
    <ligand>
        <name>substrate</name>
    </ligand>
</feature>
<comment type="catalytic activity">
    <reaction evidence="13 14">
        <text>2,5-diamino-6-hydroxy-4-(5-phosphoribosylamino)-pyrimidine + H2O + H(+) = 5-amino-6-(5-phospho-D-ribosylamino)uracil + NH4(+)</text>
        <dbReference type="Rhea" id="RHEA:21868"/>
        <dbReference type="ChEBI" id="CHEBI:15377"/>
        <dbReference type="ChEBI" id="CHEBI:15378"/>
        <dbReference type="ChEBI" id="CHEBI:28938"/>
        <dbReference type="ChEBI" id="CHEBI:58453"/>
        <dbReference type="ChEBI" id="CHEBI:58614"/>
        <dbReference type="EC" id="3.5.4.26"/>
    </reaction>
</comment>
<feature type="binding site" evidence="16">
    <location>
        <position position="184"/>
    </location>
    <ligand>
        <name>substrate</name>
    </ligand>
</feature>
<evidence type="ECO:0000313" key="19">
    <source>
        <dbReference type="EMBL" id="XCG64671.1"/>
    </source>
</evidence>
<feature type="binding site" evidence="16">
    <location>
        <position position="200"/>
    </location>
    <ligand>
        <name>substrate</name>
    </ligand>
</feature>
<feature type="domain" description="CMP/dCMP-type deaminase" evidence="18">
    <location>
        <begin position="15"/>
        <end position="126"/>
    </location>
</feature>
<sequence>MTVVPGSGSLPVLDAERSALERAAELAANGIGRTLPNPVVGCVVLGTDGSVVGEGWHERAGGPHAEVNALADAGVRAHGGTAVITLEPCNHTGRTGPCTEALIAAGIERVVVGARDPFEPAAGGVERLIAAGIQVIDVSELAIGAVAAEVNRVWLTSMANRRPFVTLKTGMTVDGRVAAVDGTSRWITSEASRADVHRLRAEVDTMMVGIGTVLADDPRLTVRDPGGLESARQPLRVVVDSTGRTPSGAQLLAGPGDALVATATNYPGPGGRVDLAALMADLFTRGRRHVLLEGGPRLAAAALDARLVDDVVSYLAPIVLGAGPAAVEGGSVATLAEAHRLELRDVTRFGPDVRLSFTVAH</sequence>
<feature type="active site" description="Proton donor" evidence="15">
    <location>
        <position position="66"/>
    </location>
</feature>
<dbReference type="InterPro" id="IPR016192">
    <property type="entry name" value="APOBEC/CMP_deaminase_Zn-bd"/>
</dbReference>
<evidence type="ECO:0000256" key="2">
    <source>
        <dbReference type="ARBA" id="ARBA00004882"/>
    </source>
</evidence>
<dbReference type="GO" id="GO:0009231">
    <property type="term" value="P:riboflavin biosynthetic process"/>
    <property type="evidence" value="ECO:0007669"/>
    <property type="project" value="UniProtKB-KW"/>
</dbReference>
<dbReference type="GO" id="GO:0008703">
    <property type="term" value="F:5-amino-6-(5-phosphoribosylamino)uracil reductase activity"/>
    <property type="evidence" value="ECO:0007669"/>
    <property type="project" value="UniProtKB-EC"/>
</dbReference>
<evidence type="ECO:0000256" key="6">
    <source>
        <dbReference type="ARBA" id="ARBA00022619"/>
    </source>
</evidence>
<dbReference type="InterPro" id="IPR002734">
    <property type="entry name" value="RibDG_C"/>
</dbReference>
<feature type="binding site" evidence="16">
    <location>
        <position position="186"/>
    </location>
    <ligand>
        <name>NADP(+)</name>
        <dbReference type="ChEBI" id="CHEBI:58349"/>
    </ligand>
</feature>
<dbReference type="RefSeq" id="WP_353650284.1">
    <property type="nucleotide sequence ID" value="NZ_CP159218.1"/>
</dbReference>
<dbReference type="InterPro" id="IPR002125">
    <property type="entry name" value="CMP_dCMP_dom"/>
</dbReference>
<feature type="binding site" evidence="16">
    <location>
        <begin position="295"/>
        <end position="301"/>
    </location>
    <ligand>
        <name>NADP(+)</name>
        <dbReference type="ChEBI" id="CHEBI:58349"/>
    </ligand>
</feature>
<evidence type="ECO:0000256" key="9">
    <source>
        <dbReference type="ARBA" id="ARBA00022857"/>
    </source>
</evidence>
<feature type="binding site" evidence="16">
    <location>
        <position position="241"/>
    </location>
    <ligand>
        <name>NADP(+)</name>
        <dbReference type="ChEBI" id="CHEBI:58349"/>
    </ligand>
</feature>
<feature type="binding site" evidence="16">
    <location>
        <position position="293"/>
    </location>
    <ligand>
        <name>substrate</name>
    </ligand>
</feature>
<feature type="binding site" evidence="16">
    <location>
        <position position="170"/>
    </location>
    <ligand>
        <name>NADP(+)</name>
        <dbReference type="ChEBI" id="CHEBI:58349"/>
    </ligand>
</feature>
<dbReference type="InterPro" id="IPR050765">
    <property type="entry name" value="Riboflavin_Biosynth_HTPR"/>
</dbReference>
<evidence type="ECO:0000256" key="16">
    <source>
        <dbReference type="PIRSR" id="PIRSR006769-2"/>
    </source>
</evidence>
<keyword evidence="14 19" id="KW-0378">Hydrolase</keyword>
<comment type="similarity">
    <text evidence="5 14">In the C-terminal section; belongs to the HTP reductase family.</text>
</comment>
<keyword evidence="11" id="KW-0511">Multifunctional enzyme</keyword>
<keyword evidence="8 14" id="KW-0862">Zinc</keyword>
<dbReference type="InterPro" id="IPR004794">
    <property type="entry name" value="Eubact_RibD"/>
</dbReference>
<dbReference type="NCBIfam" id="TIGR00326">
    <property type="entry name" value="eubact_ribD"/>
    <property type="match status" value="1"/>
</dbReference>
<evidence type="ECO:0000259" key="18">
    <source>
        <dbReference type="PROSITE" id="PS51747"/>
    </source>
</evidence>
<feature type="binding site" evidence="16">
    <location>
        <position position="212"/>
    </location>
    <ligand>
        <name>NADP(+)</name>
        <dbReference type="ChEBI" id="CHEBI:58349"/>
    </ligand>
</feature>
<comment type="cofactor">
    <cofactor evidence="14 17">
        <name>Zn(2+)</name>
        <dbReference type="ChEBI" id="CHEBI:29105"/>
    </cofactor>
    <text evidence="14 17">Binds 1 zinc ion.</text>
</comment>
<evidence type="ECO:0000256" key="10">
    <source>
        <dbReference type="ARBA" id="ARBA00023002"/>
    </source>
</evidence>
<keyword evidence="6 14" id="KW-0686">Riboflavin biosynthesis</keyword>
<comment type="pathway">
    <text evidence="3 14">Cofactor biosynthesis; riboflavin biosynthesis; 5-amino-6-(D-ribitylamino)uracil from GTP: step 3/4.</text>
</comment>
<proteinExistence type="inferred from homology"/>
<feature type="binding site" evidence="17">
    <location>
        <position position="98"/>
    </location>
    <ligand>
        <name>Zn(2+)</name>
        <dbReference type="ChEBI" id="CHEBI:29105"/>
        <note>catalytic</note>
    </ligand>
</feature>
<gene>
    <name evidence="19" type="primary">ribD</name>
    <name evidence="19" type="ORF">ABLG96_04915</name>
</gene>
<evidence type="ECO:0000256" key="14">
    <source>
        <dbReference type="PIRNR" id="PIRNR006769"/>
    </source>
</evidence>
<evidence type="ECO:0000256" key="1">
    <source>
        <dbReference type="ARBA" id="ARBA00002151"/>
    </source>
</evidence>
<dbReference type="Gene3D" id="3.40.430.10">
    <property type="entry name" value="Dihydrofolate Reductase, subunit A"/>
    <property type="match status" value="1"/>
</dbReference>
<dbReference type="InterPro" id="IPR024072">
    <property type="entry name" value="DHFR-like_dom_sf"/>
</dbReference>
<evidence type="ECO:0000256" key="13">
    <source>
        <dbReference type="ARBA" id="ARBA00049886"/>
    </source>
</evidence>
<comment type="similarity">
    <text evidence="4 14">In the N-terminal section; belongs to the cytidine and deoxycytidylate deaminase family.</text>
</comment>
<keyword evidence="10 14" id="KW-0560">Oxidoreductase</keyword>
<feature type="binding site" evidence="17">
    <location>
        <position position="89"/>
    </location>
    <ligand>
        <name>Zn(2+)</name>
        <dbReference type="ChEBI" id="CHEBI:29105"/>
        <note>catalytic</note>
    </ligand>
</feature>
<feature type="binding site" evidence="16">
    <location>
        <position position="216"/>
    </location>
    <ligand>
        <name>NADP(+)</name>
        <dbReference type="ChEBI" id="CHEBI:58349"/>
    </ligand>
</feature>
<dbReference type="NCBIfam" id="TIGR00227">
    <property type="entry name" value="ribD_Cterm"/>
    <property type="match status" value="1"/>
</dbReference>
<evidence type="ECO:0000256" key="15">
    <source>
        <dbReference type="PIRSR" id="PIRSR006769-1"/>
    </source>
</evidence>
<dbReference type="InterPro" id="IPR011549">
    <property type="entry name" value="RibD_C"/>
</dbReference>
<dbReference type="PANTHER" id="PTHR38011:SF7">
    <property type="entry name" value="2,5-DIAMINO-6-RIBOSYLAMINO-4(3H)-PYRIMIDINONE 5'-PHOSPHATE REDUCTASE"/>
    <property type="match status" value="1"/>
</dbReference>
<dbReference type="PROSITE" id="PS51747">
    <property type="entry name" value="CYT_DCMP_DEAMINASES_2"/>
    <property type="match status" value="1"/>
</dbReference>